<proteinExistence type="inferred from homology"/>
<dbReference type="InterPro" id="IPR013078">
    <property type="entry name" value="His_Pase_superF_clade-1"/>
</dbReference>
<dbReference type="OrthoDB" id="354304at2759"/>
<dbReference type="GO" id="GO:0004619">
    <property type="term" value="F:phosphoglycerate mutase activity"/>
    <property type="evidence" value="ECO:0007669"/>
    <property type="project" value="UniProtKB-EC"/>
</dbReference>
<dbReference type="OMA" id="MDDKHPY"/>
<dbReference type="EC" id="5.4.2.4" evidence="9"/>
<evidence type="ECO:0000256" key="1">
    <source>
        <dbReference type="ARBA" id="ARBA00000380"/>
    </source>
</evidence>
<evidence type="ECO:0000256" key="9">
    <source>
        <dbReference type="RuleBase" id="RU004511"/>
    </source>
</evidence>
<dbReference type="PANTHER" id="PTHR11931">
    <property type="entry name" value="PHOSPHOGLYCERATE MUTASE"/>
    <property type="match status" value="1"/>
</dbReference>
<evidence type="ECO:0000313" key="10">
    <source>
        <dbReference type="EMBL" id="EDX13255.1"/>
    </source>
</evidence>
<evidence type="ECO:0000256" key="8">
    <source>
        <dbReference type="PIRSR" id="PIRSR613078-3"/>
    </source>
</evidence>
<dbReference type="SUPFAM" id="SSF53254">
    <property type="entry name" value="Phosphoglycerate mutase-like"/>
    <property type="match status" value="1"/>
</dbReference>
<dbReference type="GO" id="GO:0006096">
    <property type="term" value="P:glycolytic process"/>
    <property type="evidence" value="ECO:0007669"/>
    <property type="project" value="UniProtKB-KW"/>
</dbReference>
<feature type="active site" description="Tele-phosphohistidine intermediate" evidence="6">
    <location>
        <position position="49"/>
    </location>
</feature>
<evidence type="ECO:0000313" key="11">
    <source>
        <dbReference type="Proteomes" id="UP000000304"/>
    </source>
</evidence>
<feature type="active site" description="Proton donor/acceptor" evidence="6">
    <location>
        <position position="127"/>
    </location>
</feature>
<dbReference type="InterPro" id="IPR029033">
    <property type="entry name" value="His_PPase_superfam"/>
</dbReference>
<dbReference type="InterPro" id="IPR001345">
    <property type="entry name" value="PG/BPGM_mutase_AS"/>
</dbReference>
<evidence type="ECO:0000256" key="4">
    <source>
        <dbReference type="ARBA" id="ARBA00023152"/>
    </source>
</evidence>
<dbReference type="PhylomeDB" id="B4QSZ5"/>
<evidence type="ECO:0000256" key="3">
    <source>
        <dbReference type="ARBA" id="ARBA00006717"/>
    </source>
</evidence>
<dbReference type="FunFam" id="3.40.50.1240:FF:000003">
    <property type="entry name" value="2,3-bisphosphoglycerate-dependent phosphoglycerate mutase"/>
    <property type="match status" value="1"/>
</dbReference>
<dbReference type="HOGENOM" id="CLU_033323_1_1_1"/>
<feature type="binding site" evidence="7">
    <location>
        <begin position="226"/>
        <end position="227"/>
    </location>
    <ligand>
        <name>substrate</name>
    </ligand>
</feature>
<evidence type="ECO:0000256" key="6">
    <source>
        <dbReference type="PIRSR" id="PIRSR613078-1"/>
    </source>
</evidence>
<comment type="catalytic activity">
    <reaction evidence="1 9">
        <text>(2R)-2-phosphoglycerate = (2R)-3-phosphoglycerate</text>
        <dbReference type="Rhea" id="RHEA:15901"/>
        <dbReference type="ChEBI" id="CHEBI:58272"/>
        <dbReference type="ChEBI" id="CHEBI:58289"/>
        <dbReference type="EC" id="5.4.2.11"/>
    </reaction>
</comment>
<gene>
    <name evidence="10" type="primary">Dsim\GD20588</name>
    <name evidence="10" type="ORF">Dsim_GD20588</name>
</gene>
<dbReference type="NCBIfam" id="NF010713">
    <property type="entry name" value="PRK14115.1"/>
    <property type="match status" value="1"/>
</dbReference>
<feature type="binding site" evidence="7">
    <location>
        <begin position="48"/>
        <end position="55"/>
    </location>
    <ligand>
        <name>substrate</name>
    </ligand>
</feature>
<organism evidence="10 11">
    <name type="scientific">Drosophila simulans</name>
    <name type="common">Fruit fly</name>
    <dbReference type="NCBI Taxonomy" id="7240"/>
    <lineage>
        <taxon>Eukaryota</taxon>
        <taxon>Metazoa</taxon>
        <taxon>Ecdysozoa</taxon>
        <taxon>Arthropoda</taxon>
        <taxon>Hexapoda</taxon>
        <taxon>Insecta</taxon>
        <taxon>Pterygota</taxon>
        <taxon>Neoptera</taxon>
        <taxon>Endopterygota</taxon>
        <taxon>Diptera</taxon>
        <taxon>Brachycera</taxon>
        <taxon>Muscomorpha</taxon>
        <taxon>Ephydroidea</taxon>
        <taxon>Drosophilidae</taxon>
        <taxon>Drosophila</taxon>
        <taxon>Sophophora</taxon>
    </lineage>
</organism>
<feature type="binding site" evidence="7">
    <location>
        <begin position="127"/>
        <end position="130"/>
    </location>
    <ligand>
        <name>substrate</name>
    </ligand>
</feature>
<dbReference type="GO" id="GO:0004082">
    <property type="term" value="F:bisphosphoglycerate mutase activity"/>
    <property type="evidence" value="ECO:0007669"/>
    <property type="project" value="UniProtKB-EC"/>
</dbReference>
<feature type="binding site" evidence="7">
    <location>
        <begin position="154"/>
        <end position="155"/>
    </location>
    <ligand>
        <name>substrate</name>
    </ligand>
</feature>
<feature type="binding site" evidence="7">
    <location>
        <position position="100"/>
    </location>
    <ligand>
        <name>substrate</name>
    </ligand>
</feature>
<keyword evidence="4 9" id="KW-0324">Glycolysis</keyword>
<comment type="similarity">
    <text evidence="3 9">Belongs to the phosphoglycerate mutase family. BPG-dependent PGAM subfamily.</text>
</comment>
<feature type="binding site" evidence="7">
    <location>
        <position position="138"/>
    </location>
    <ligand>
        <name>substrate</name>
    </ligand>
</feature>
<dbReference type="Pfam" id="PF00300">
    <property type="entry name" value="His_Phos_1"/>
    <property type="match status" value="1"/>
</dbReference>
<reference evidence="10 11" key="1">
    <citation type="journal article" date="2007" name="Nature">
        <title>Evolution of genes and genomes on the Drosophila phylogeny.</title>
        <authorList>
            <consortium name="Drosophila 12 Genomes Consortium"/>
            <person name="Clark A.G."/>
            <person name="Eisen M.B."/>
            <person name="Smith D.R."/>
            <person name="Bergman C.M."/>
            <person name="Oliver B."/>
            <person name="Markow T.A."/>
            <person name="Kaufman T.C."/>
            <person name="Kellis M."/>
            <person name="Gelbart W."/>
            <person name="Iyer V.N."/>
            <person name="Pollard D.A."/>
            <person name="Sackton T.B."/>
            <person name="Larracuente A.M."/>
            <person name="Singh N.D."/>
            <person name="Abad J.P."/>
            <person name="Abt D.N."/>
            <person name="Adryan B."/>
            <person name="Aguade M."/>
            <person name="Akashi H."/>
            <person name="Anderson W.W."/>
            <person name="Aquadro C.F."/>
            <person name="Ardell D.H."/>
            <person name="Arguello R."/>
            <person name="Artieri C.G."/>
            <person name="Barbash D.A."/>
            <person name="Barker D."/>
            <person name="Barsanti P."/>
            <person name="Batterham P."/>
            <person name="Batzoglou S."/>
            <person name="Begun D."/>
            <person name="Bhutkar A."/>
            <person name="Blanco E."/>
            <person name="Bosak S.A."/>
            <person name="Bradley R.K."/>
            <person name="Brand A.D."/>
            <person name="Brent M.R."/>
            <person name="Brooks A.N."/>
            <person name="Brown R.H."/>
            <person name="Butlin R.K."/>
            <person name="Caggese C."/>
            <person name="Calvi B.R."/>
            <person name="Bernardo de Carvalho A."/>
            <person name="Caspi A."/>
            <person name="Castrezana S."/>
            <person name="Celniker S.E."/>
            <person name="Chang J.L."/>
            <person name="Chapple C."/>
            <person name="Chatterji S."/>
            <person name="Chinwalla A."/>
            <person name="Civetta A."/>
            <person name="Clifton S.W."/>
            <person name="Comeron J.M."/>
            <person name="Costello J.C."/>
            <person name="Coyne J.A."/>
            <person name="Daub J."/>
            <person name="David R.G."/>
            <person name="Delcher A.L."/>
            <person name="Delehaunty K."/>
            <person name="Do C.B."/>
            <person name="Ebling H."/>
            <person name="Edwards K."/>
            <person name="Eickbush T."/>
            <person name="Evans J.D."/>
            <person name="Filipski A."/>
            <person name="Findeiss S."/>
            <person name="Freyhult E."/>
            <person name="Fulton L."/>
            <person name="Fulton R."/>
            <person name="Garcia A.C."/>
            <person name="Gardiner A."/>
            <person name="Garfield D.A."/>
            <person name="Garvin B.E."/>
            <person name="Gibson G."/>
            <person name="Gilbert D."/>
            <person name="Gnerre S."/>
            <person name="Godfrey J."/>
            <person name="Good R."/>
            <person name="Gotea V."/>
            <person name="Gravely B."/>
            <person name="Greenberg A.J."/>
            <person name="Griffiths-Jones S."/>
            <person name="Gross S."/>
            <person name="Guigo R."/>
            <person name="Gustafson E.A."/>
            <person name="Haerty W."/>
            <person name="Hahn M.W."/>
            <person name="Halligan D.L."/>
            <person name="Halpern A.L."/>
            <person name="Halter G.M."/>
            <person name="Han M.V."/>
            <person name="Heger A."/>
            <person name="Hillier L."/>
            <person name="Hinrichs A.S."/>
            <person name="Holmes I."/>
            <person name="Hoskins R.A."/>
            <person name="Hubisz M.J."/>
            <person name="Hultmark D."/>
            <person name="Huntley M.A."/>
            <person name="Jaffe D.B."/>
            <person name="Jagadeeshan S."/>
            <person name="Jeck W.R."/>
            <person name="Johnson J."/>
            <person name="Jones C.D."/>
            <person name="Jordan W.C."/>
            <person name="Karpen G.H."/>
            <person name="Kataoka E."/>
            <person name="Keightley P.D."/>
            <person name="Kheradpour P."/>
            <person name="Kirkness E.F."/>
            <person name="Koerich L.B."/>
            <person name="Kristiansen K."/>
            <person name="Kudrna D."/>
            <person name="Kulathinal R.J."/>
            <person name="Kumar S."/>
            <person name="Kwok R."/>
            <person name="Lander E."/>
            <person name="Langley C.H."/>
            <person name="Lapoint R."/>
            <person name="Lazzaro B.P."/>
            <person name="Lee S.J."/>
            <person name="Levesque L."/>
            <person name="Li R."/>
            <person name="Lin C.F."/>
            <person name="Lin M.F."/>
            <person name="Lindblad-Toh K."/>
            <person name="Llopart A."/>
            <person name="Long M."/>
            <person name="Low L."/>
            <person name="Lozovsky E."/>
            <person name="Lu J."/>
            <person name="Luo M."/>
            <person name="Machado C.A."/>
            <person name="Makalowski W."/>
            <person name="Marzo M."/>
            <person name="Matsuda M."/>
            <person name="Matzkin L."/>
            <person name="McAllister B."/>
            <person name="McBride C.S."/>
            <person name="McKernan B."/>
            <person name="McKernan K."/>
            <person name="Mendez-Lago M."/>
            <person name="Minx P."/>
            <person name="Mollenhauer M.U."/>
            <person name="Montooth K."/>
            <person name="Mount S.M."/>
            <person name="Mu X."/>
            <person name="Myers E."/>
            <person name="Negre B."/>
            <person name="Newfeld S."/>
            <person name="Nielsen R."/>
            <person name="Noor M.A."/>
            <person name="O'Grady P."/>
            <person name="Pachter L."/>
            <person name="Papaceit M."/>
            <person name="Parisi M.J."/>
            <person name="Parisi M."/>
            <person name="Parts L."/>
            <person name="Pedersen J.S."/>
            <person name="Pesole G."/>
            <person name="Phillippy A.M."/>
            <person name="Ponting C.P."/>
            <person name="Pop M."/>
            <person name="Porcelli D."/>
            <person name="Powell J.R."/>
            <person name="Prohaska S."/>
            <person name="Pruitt K."/>
            <person name="Puig M."/>
            <person name="Quesneville H."/>
            <person name="Ram K.R."/>
            <person name="Rand D."/>
            <person name="Rasmussen M.D."/>
            <person name="Reed L.K."/>
            <person name="Reenan R."/>
            <person name="Reily A."/>
            <person name="Remington K.A."/>
            <person name="Rieger T.T."/>
            <person name="Ritchie M.G."/>
            <person name="Robin C."/>
            <person name="Rogers Y.H."/>
            <person name="Rohde C."/>
            <person name="Rozas J."/>
            <person name="Rubenfield M.J."/>
            <person name="Ruiz A."/>
            <person name="Russo S."/>
            <person name="Salzberg S.L."/>
            <person name="Sanchez-Gracia A."/>
            <person name="Saranga D.J."/>
            <person name="Sato H."/>
            <person name="Schaeffer S.W."/>
            <person name="Schatz M.C."/>
            <person name="Schlenke T."/>
            <person name="Schwartz R."/>
            <person name="Segarra C."/>
            <person name="Singh R.S."/>
            <person name="Sirot L."/>
            <person name="Sirota M."/>
            <person name="Sisneros N.B."/>
            <person name="Smith C.D."/>
            <person name="Smith T.F."/>
            <person name="Spieth J."/>
            <person name="Stage D.E."/>
            <person name="Stark A."/>
            <person name="Stephan W."/>
            <person name="Strausberg R.L."/>
            <person name="Strempel S."/>
            <person name="Sturgill D."/>
            <person name="Sutton G."/>
            <person name="Sutton G.G."/>
            <person name="Tao W."/>
            <person name="Teichmann S."/>
            <person name="Tobari Y.N."/>
            <person name="Tomimura Y."/>
            <person name="Tsolas J.M."/>
            <person name="Valente V.L."/>
            <person name="Venter E."/>
            <person name="Venter J.C."/>
            <person name="Vicario S."/>
            <person name="Vieira F.G."/>
            <person name="Vilella A.J."/>
            <person name="Villasante A."/>
            <person name="Walenz B."/>
            <person name="Wang J."/>
            <person name="Wasserman M."/>
            <person name="Watts T."/>
            <person name="Wilson D."/>
            <person name="Wilson R.K."/>
            <person name="Wing R.A."/>
            <person name="Wolfner M.F."/>
            <person name="Wong A."/>
            <person name="Wong G.K."/>
            <person name="Wu C.I."/>
            <person name="Wu G."/>
            <person name="Yamamoto D."/>
            <person name="Yang H.P."/>
            <person name="Yang S.P."/>
            <person name="Yorke J.A."/>
            <person name="Yoshida K."/>
            <person name="Zdobnov E."/>
            <person name="Zhang P."/>
            <person name="Zhang Y."/>
            <person name="Zimin A.V."/>
            <person name="Baldwin J."/>
            <person name="Abdouelleil A."/>
            <person name="Abdulkadir J."/>
            <person name="Abebe A."/>
            <person name="Abera B."/>
            <person name="Abreu J."/>
            <person name="Acer S.C."/>
            <person name="Aftuck L."/>
            <person name="Alexander A."/>
            <person name="An P."/>
            <person name="Anderson E."/>
            <person name="Anderson S."/>
            <person name="Arachi H."/>
            <person name="Azer M."/>
            <person name="Bachantsang P."/>
            <person name="Barry A."/>
            <person name="Bayul T."/>
            <person name="Berlin A."/>
            <person name="Bessette D."/>
            <person name="Bloom T."/>
            <person name="Blye J."/>
            <person name="Boguslavskiy L."/>
            <person name="Bonnet C."/>
            <person name="Boukhgalter B."/>
            <person name="Bourzgui I."/>
            <person name="Brown A."/>
            <person name="Cahill P."/>
            <person name="Channer S."/>
            <person name="Cheshatsang Y."/>
            <person name="Chuda L."/>
            <person name="Citroen M."/>
            <person name="Collymore A."/>
            <person name="Cooke P."/>
            <person name="Costello M."/>
            <person name="D'Aco K."/>
            <person name="Daza R."/>
            <person name="De Haan G."/>
            <person name="DeGray S."/>
            <person name="DeMaso C."/>
            <person name="Dhargay N."/>
            <person name="Dooley K."/>
            <person name="Dooley E."/>
            <person name="Doricent M."/>
            <person name="Dorje P."/>
            <person name="Dorjee K."/>
            <person name="Dupes A."/>
            <person name="Elong R."/>
            <person name="Falk J."/>
            <person name="Farina A."/>
            <person name="Faro S."/>
            <person name="Ferguson D."/>
            <person name="Fisher S."/>
            <person name="Foley C.D."/>
            <person name="Franke A."/>
            <person name="Friedrich D."/>
            <person name="Gadbois L."/>
            <person name="Gearin G."/>
            <person name="Gearin C.R."/>
            <person name="Giannoukos G."/>
            <person name="Goode T."/>
            <person name="Graham J."/>
            <person name="Grandbois E."/>
            <person name="Grewal S."/>
            <person name="Gyaltsen K."/>
            <person name="Hafez N."/>
            <person name="Hagos B."/>
            <person name="Hall J."/>
            <person name="Henson C."/>
            <person name="Hollinger A."/>
            <person name="Honan T."/>
            <person name="Huard M.D."/>
            <person name="Hughes L."/>
            <person name="Hurhula B."/>
            <person name="Husby M.E."/>
            <person name="Kamat A."/>
            <person name="Kanga B."/>
            <person name="Kashin S."/>
            <person name="Khazanovich D."/>
            <person name="Kisner P."/>
            <person name="Lance K."/>
            <person name="Lara M."/>
            <person name="Lee W."/>
            <person name="Lennon N."/>
            <person name="Letendre F."/>
            <person name="LeVine R."/>
            <person name="Lipovsky A."/>
            <person name="Liu X."/>
            <person name="Liu J."/>
            <person name="Liu S."/>
            <person name="Lokyitsang T."/>
            <person name="Lokyitsang Y."/>
            <person name="Lubonja R."/>
            <person name="Lui A."/>
            <person name="MacDonald P."/>
            <person name="Magnisalis V."/>
            <person name="Maru K."/>
            <person name="Matthews C."/>
            <person name="McCusker W."/>
            <person name="McDonough S."/>
            <person name="Mehta T."/>
            <person name="Meldrim J."/>
            <person name="Meneus L."/>
            <person name="Mihai O."/>
            <person name="Mihalev A."/>
            <person name="Mihova T."/>
            <person name="Mittelman R."/>
            <person name="Mlenga V."/>
            <person name="Montmayeur A."/>
            <person name="Mulrain L."/>
            <person name="Navidi A."/>
            <person name="Naylor J."/>
            <person name="Negash T."/>
            <person name="Nguyen T."/>
            <person name="Nguyen N."/>
            <person name="Nicol R."/>
            <person name="Norbu C."/>
            <person name="Norbu N."/>
            <person name="Novod N."/>
            <person name="O'Neill B."/>
            <person name="Osman S."/>
            <person name="Markiewicz E."/>
            <person name="Oyono O.L."/>
            <person name="Patti C."/>
            <person name="Phunkhang P."/>
            <person name="Pierre F."/>
            <person name="Priest M."/>
            <person name="Raghuraman S."/>
            <person name="Rege F."/>
            <person name="Reyes R."/>
            <person name="Rise C."/>
            <person name="Rogov P."/>
            <person name="Ross K."/>
            <person name="Ryan E."/>
            <person name="Settipalli S."/>
            <person name="Shea T."/>
            <person name="Sherpa N."/>
            <person name="Shi L."/>
            <person name="Shih D."/>
            <person name="Sparrow T."/>
            <person name="Spaulding J."/>
            <person name="Stalker J."/>
            <person name="Stange-Thomann N."/>
            <person name="Stavropoulos S."/>
            <person name="Stone C."/>
            <person name="Strader C."/>
            <person name="Tesfaye S."/>
            <person name="Thomson T."/>
            <person name="Thoulutsang Y."/>
            <person name="Thoulutsang D."/>
            <person name="Topham K."/>
            <person name="Topping I."/>
            <person name="Tsamla T."/>
            <person name="Vassiliev H."/>
            <person name="Vo A."/>
            <person name="Wangchuk T."/>
            <person name="Wangdi T."/>
            <person name="Weiand M."/>
            <person name="Wilkinson J."/>
            <person name="Wilson A."/>
            <person name="Yadav S."/>
            <person name="Young G."/>
            <person name="Yu Q."/>
            <person name="Zembek L."/>
            <person name="Zhong D."/>
            <person name="Zimmer A."/>
            <person name="Zwirko Z."/>
            <person name="Jaffe D.B."/>
            <person name="Alvarez P."/>
            <person name="Brockman W."/>
            <person name="Butler J."/>
            <person name="Chin C."/>
            <person name="Gnerre S."/>
            <person name="Grabherr M."/>
            <person name="Kleber M."/>
            <person name="Mauceli E."/>
            <person name="MacCallum I."/>
        </authorList>
    </citation>
    <scope>NUCLEOTIDE SEQUENCE [LARGE SCALE GENOMIC DNA]</scope>
    <source>
        <strain evidence="11">white501</strain>
    </source>
</reference>
<comment type="catalytic activity">
    <reaction evidence="2 9">
        <text>(2R)-3-phospho-glyceroyl phosphate = (2R)-2,3-bisphosphoglycerate + H(+)</text>
        <dbReference type="Rhea" id="RHEA:17765"/>
        <dbReference type="ChEBI" id="CHEBI:15378"/>
        <dbReference type="ChEBI" id="CHEBI:57604"/>
        <dbReference type="ChEBI" id="CHEBI:58248"/>
        <dbReference type="EC" id="5.4.2.4"/>
    </reaction>
</comment>
<accession>B4QSZ5</accession>
<sequence>MLALARSSWCGQLLCRVANIEARCPFSKSSTGGKQAEKKGKYRIVMVRHGESEWNQKNLFCGWFDAKLSEKGQQEACAAGKALKDAKIEFDVAHTSVLTRAQDTLRAALKSSEHKKIPVCTTWRLNERHYGGLTGLNKAETAKKFGEEKVKIWRRSFDTPPPPMEKDHEYYACIVEDPRYKDQLKPEEFPKSESLKLTIERTLPYWNEVIVPQIKDGMRVLIAAHGNSLRGVVKHLECISDKDIMSLNLPTGIPFVYELDENLKPLATLKFLGDPETVKKAMESVANQWQSQVIRDFQVSPAASEEGQSNQLLVIVCQTKAANRKWCSLWPGECQAANKFI</sequence>
<dbReference type="CDD" id="cd07067">
    <property type="entry name" value="HP_PGM_like"/>
    <property type="match status" value="1"/>
</dbReference>
<keyword evidence="5 9" id="KW-0413">Isomerase</keyword>
<dbReference type="STRING" id="7240.B4QSZ5"/>
<dbReference type="PROSITE" id="PS00175">
    <property type="entry name" value="PG_MUTASE"/>
    <property type="match status" value="1"/>
</dbReference>
<protein>
    <recommendedName>
        <fullName evidence="9">Phosphoglycerate mutase</fullName>
        <ecNumber evidence="9">5.4.2.11</ecNumber>
        <ecNumber evidence="9">5.4.2.4</ecNumber>
    </recommendedName>
</protein>
<evidence type="ECO:0000256" key="7">
    <source>
        <dbReference type="PIRSR" id="PIRSR613078-2"/>
    </source>
</evidence>
<dbReference type="EMBL" id="CM000364">
    <property type="protein sequence ID" value="EDX13255.1"/>
    <property type="molecule type" value="Genomic_DNA"/>
</dbReference>
<dbReference type="AlphaFoldDB" id="B4QSZ5"/>
<dbReference type="EC" id="5.4.2.11" evidence="9"/>
<dbReference type="HAMAP" id="MF_01039">
    <property type="entry name" value="PGAM_GpmA"/>
    <property type="match status" value="1"/>
</dbReference>
<dbReference type="GO" id="GO:0016791">
    <property type="term" value="F:phosphatase activity"/>
    <property type="evidence" value="ECO:0007669"/>
    <property type="project" value="UniProtKB-ARBA"/>
</dbReference>
<dbReference type="InterPro" id="IPR005952">
    <property type="entry name" value="Phosphogly_mut1"/>
</dbReference>
<dbReference type="Proteomes" id="UP000000304">
    <property type="component" value="Chromosome 3R"/>
</dbReference>
<name>B4QSZ5_DROSI</name>
<dbReference type="SMART" id="SM00855">
    <property type="entry name" value="PGAM"/>
    <property type="match status" value="1"/>
</dbReference>
<evidence type="ECO:0000256" key="5">
    <source>
        <dbReference type="ARBA" id="ARBA00023235"/>
    </source>
</evidence>
<dbReference type="NCBIfam" id="TIGR01258">
    <property type="entry name" value="pgm_1"/>
    <property type="match status" value="1"/>
</dbReference>
<evidence type="ECO:0000256" key="2">
    <source>
        <dbReference type="ARBA" id="ARBA00000505"/>
    </source>
</evidence>
<feature type="site" description="Transition state stabilizer" evidence="8">
    <location>
        <position position="225"/>
    </location>
</feature>
<keyword evidence="11" id="KW-1185">Reference proteome</keyword>
<dbReference type="Gene3D" id="3.40.50.1240">
    <property type="entry name" value="Phosphoglycerate mutase-like"/>
    <property type="match status" value="1"/>
</dbReference>